<dbReference type="Proteomes" id="UP001328107">
    <property type="component" value="Unassembled WGS sequence"/>
</dbReference>
<dbReference type="EMBL" id="BTRK01000006">
    <property type="protein sequence ID" value="GMR63112.1"/>
    <property type="molecule type" value="Genomic_DNA"/>
</dbReference>
<reference evidence="3" key="1">
    <citation type="submission" date="2022-10" db="EMBL/GenBank/DDBJ databases">
        <title>Genome assembly of Pristionchus species.</title>
        <authorList>
            <person name="Yoshida K."/>
            <person name="Sommer R.J."/>
        </authorList>
    </citation>
    <scope>NUCLEOTIDE SEQUENCE [LARGE SCALE GENOMIC DNA]</scope>
    <source>
        <strain evidence="3">RS5460</strain>
    </source>
</reference>
<evidence type="ECO:0000313" key="2">
    <source>
        <dbReference type="EMBL" id="GMR63112.1"/>
    </source>
</evidence>
<comment type="caution">
    <text evidence="2">The sequence shown here is derived from an EMBL/GenBank/DDBJ whole genome shotgun (WGS) entry which is preliminary data.</text>
</comment>
<evidence type="ECO:0000313" key="3">
    <source>
        <dbReference type="Proteomes" id="UP001328107"/>
    </source>
</evidence>
<proteinExistence type="predicted"/>
<sequence>AVTIHALGSDRSLVASECAPDLCVGRVPLGGSAIAQGGNAQHAIPPRPPSEGRGRLQKSSSSGVAFQGRGCG</sequence>
<accession>A0AAN5DIP7</accession>
<keyword evidence="3" id="KW-1185">Reference proteome</keyword>
<feature type="non-terminal residue" evidence="2">
    <location>
        <position position="1"/>
    </location>
</feature>
<name>A0AAN5DIP7_9BILA</name>
<evidence type="ECO:0000256" key="1">
    <source>
        <dbReference type="SAM" id="MobiDB-lite"/>
    </source>
</evidence>
<dbReference type="AlphaFoldDB" id="A0AAN5DIP7"/>
<organism evidence="2 3">
    <name type="scientific">Pristionchus mayeri</name>
    <dbReference type="NCBI Taxonomy" id="1317129"/>
    <lineage>
        <taxon>Eukaryota</taxon>
        <taxon>Metazoa</taxon>
        <taxon>Ecdysozoa</taxon>
        <taxon>Nematoda</taxon>
        <taxon>Chromadorea</taxon>
        <taxon>Rhabditida</taxon>
        <taxon>Rhabditina</taxon>
        <taxon>Diplogasteromorpha</taxon>
        <taxon>Diplogasteroidea</taxon>
        <taxon>Neodiplogasteridae</taxon>
        <taxon>Pristionchus</taxon>
    </lineage>
</organism>
<gene>
    <name evidence="2" type="ORF">PMAYCL1PPCAC_33307</name>
</gene>
<feature type="region of interest" description="Disordered" evidence="1">
    <location>
        <begin position="34"/>
        <end position="72"/>
    </location>
</feature>
<protein>
    <submittedName>
        <fullName evidence="2">Uncharacterized protein</fullName>
    </submittedName>
</protein>